<dbReference type="PANTHER" id="PTHR34072:SF57">
    <property type="entry name" value="RNA-DIRECTED DNA POLYMERASE"/>
    <property type="match status" value="1"/>
</dbReference>
<keyword evidence="1" id="KW-0808">Transferase</keyword>
<sequence>MKQDAKPRLIRWILLLQEFDIESKDRKGTRNVVADHLSRIENDKSSDDSEVDDNFPGETLMEINTKDEPRFTDLANYLSNALVSHHEIEQAPSNYDLILKLESEPILVPNAILQPKATRKSTRVPVQPSWLKDYVATHHPNANQVSVTSLQNQFHAFICALVAQTTPTYFKEAVKDADWCKAIDDELRALEENDTSLPKDKKAIAFHWIYKTKLKADGSVDRKKPGW</sequence>
<reference evidence="1" key="1">
    <citation type="journal article" date="2019" name="Sci. Rep.">
        <title>Draft genome of Tanacetum cinerariifolium, the natural source of mosquito coil.</title>
        <authorList>
            <person name="Yamashiro T."/>
            <person name="Shiraishi A."/>
            <person name="Satake H."/>
            <person name="Nakayama K."/>
        </authorList>
    </citation>
    <scope>NUCLEOTIDE SEQUENCE</scope>
</reference>
<comment type="caution">
    <text evidence="1">The sequence shown here is derived from an EMBL/GenBank/DDBJ whole genome shotgun (WGS) entry which is preliminary data.</text>
</comment>
<name>A0A699HTN5_TANCI</name>
<proteinExistence type="predicted"/>
<dbReference type="GO" id="GO:0003887">
    <property type="term" value="F:DNA-directed DNA polymerase activity"/>
    <property type="evidence" value="ECO:0007669"/>
    <property type="project" value="UniProtKB-KW"/>
</dbReference>
<dbReference type="EMBL" id="BKCJ010205433">
    <property type="protein sequence ID" value="GEY74301.1"/>
    <property type="molecule type" value="Genomic_DNA"/>
</dbReference>
<dbReference type="PANTHER" id="PTHR34072">
    <property type="entry name" value="ENZYMATIC POLYPROTEIN-RELATED"/>
    <property type="match status" value="1"/>
</dbReference>
<protein>
    <submittedName>
        <fullName evidence="1">DNA-directed DNA polymerase</fullName>
    </submittedName>
</protein>
<organism evidence="1">
    <name type="scientific">Tanacetum cinerariifolium</name>
    <name type="common">Dalmatian daisy</name>
    <name type="synonym">Chrysanthemum cinerariifolium</name>
    <dbReference type="NCBI Taxonomy" id="118510"/>
    <lineage>
        <taxon>Eukaryota</taxon>
        <taxon>Viridiplantae</taxon>
        <taxon>Streptophyta</taxon>
        <taxon>Embryophyta</taxon>
        <taxon>Tracheophyta</taxon>
        <taxon>Spermatophyta</taxon>
        <taxon>Magnoliopsida</taxon>
        <taxon>eudicotyledons</taxon>
        <taxon>Gunneridae</taxon>
        <taxon>Pentapetalae</taxon>
        <taxon>asterids</taxon>
        <taxon>campanulids</taxon>
        <taxon>Asterales</taxon>
        <taxon>Asteraceae</taxon>
        <taxon>Asteroideae</taxon>
        <taxon>Anthemideae</taxon>
        <taxon>Anthemidinae</taxon>
        <taxon>Tanacetum</taxon>
    </lineage>
</organism>
<accession>A0A699HTN5</accession>
<dbReference type="AlphaFoldDB" id="A0A699HTN5"/>
<evidence type="ECO:0000313" key="1">
    <source>
        <dbReference type="EMBL" id="GEY74301.1"/>
    </source>
</evidence>
<keyword evidence="1" id="KW-0548">Nucleotidyltransferase</keyword>
<gene>
    <name evidence="1" type="ORF">Tci_446275</name>
</gene>
<keyword evidence="1" id="KW-0239">DNA-directed DNA polymerase</keyword>